<sequence length="349" mass="40756">MTFTTTQDPYSFLGIDTVHMFTSNLNTTLDPDKVKFRKYKDKNGDEIIEYRTKYINVRFKERTERKKEYWFYFSLAKLYNGCNLYPDSPLGQEDLQEFLTLKLGDIGITIKNWKKIKVSRLDIFQNVKLSSKYSEYVHLLELLEVPRTEFRKESNTIYFENKSWALCAYDKREELQLPEGSDEILRIELRLLRSHKIKHVLKTNVLLSVFDNIDYVFNTFTAKAFGFLRQIESMADIIPLDCSNIQEALTLYYSNTKKNRIMGFTEETLKILHIPFTPTTKVSTKKKPLANRNKEAVRKAKQRSAKAVKVLKQTGILASDFIHGFGGLAQELIEAFLDKQAKKSNFEVI</sequence>
<dbReference type="AlphaFoldDB" id="T0FEZ1"/>
<dbReference type="EMBL" id="AHMO02000008">
    <property type="protein sequence ID" value="EQA46162.1"/>
    <property type="molecule type" value="Genomic_DNA"/>
</dbReference>
<dbReference type="Proteomes" id="UP000015454">
    <property type="component" value="Unassembled WGS sequence"/>
</dbReference>
<dbReference type="InterPro" id="IPR022686">
    <property type="entry name" value="G2P_N"/>
</dbReference>
<dbReference type="GO" id="GO:0006260">
    <property type="term" value="P:DNA replication"/>
    <property type="evidence" value="ECO:0007669"/>
    <property type="project" value="InterPro"/>
</dbReference>
<keyword evidence="3" id="KW-1185">Reference proteome</keyword>
<feature type="domain" description="Replication-associated protein G2P N-terminal" evidence="1">
    <location>
        <begin position="55"/>
        <end position="178"/>
    </location>
</feature>
<reference evidence="2" key="1">
    <citation type="submission" date="2013-05" db="EMBL/GenBank/DDBJ databases">
        <authorList>
            <person name="Harkins D.M."/>
            <person name="Durkin A.S."/>
            <person name="Brinkac L.M."/>
            <person name="Haft D.H."/>
            <person name="Selengut J.D."/>
            <person name="Sanka R."/>
            <person name="DePew J."/>
            <person name="Purushe J."/>
            <person name="Hartskeerl R.A."/>
            <person name="Ahmed A."/>
            <person name="van der Linden H."/>
            <person name="Goris M.G.A."/>
            <person name="Vinetz J.M."/>
            <person name="Sutton G.G."/>
            <person name="Nierman W.C."/>
            <person name="Fouts D.E."/>
        </authorList>
    </citation>
    <scope>NUCLEOTIDE SEQUENCE [LARGE SCALE GENOMIC DNA]</scope>
    <source>
        <strain evidence="2">5399</strain>
    </source>
</reference>
<evidence type="ECO:0000313" key="3">
    <source>
        <dbReference type="Proteomes" id="UP000015454"/>
    </source>
</evidence>
<evidence type="ECO:0000259" key="1">
    <source>
        <dbReference type="Pfam" id="PF05144"/>
    </source>
</evidence>
<name>T0FEZ1_9LEPT</name>
<proteinExistence type="predicted"/>
<evidence type="ECO:0000313" key="2">
    <source>
        <dbReference type="EMBL" id="EQA46162.1"/>
    </source>
</evidence>
<protein>
    <recommendedName>
        <fullName evidence="1">Replication-associated protein G2P N-terminal domain-containing protein</fullName>
    </recommendedName>
</protein>
<comment type="caution">
    <text evidence="2">The sequence shown here is derived from an EMBL/GenBank/DDBJ whole genome shotgun (WGS) entry which is preliminary data.</text>
</comment>
<dbReference type="Pfam" id="PF05144">
    <property type="entry name" value="Phage_CRI"/>
    <property type="match status" value="1"/>
</dbReference>
<accession>T0FEZ1</accession>
<organism evidence="2 3">
    <name type="scientific">Leptospira broomii serovar Hurstbridge str. 5399</name>
    <dbReference type="NCBI Taxonomy" id="1049789"/>
    <lineage>
        <taxon>Bacteria</taxon>
        <taxon>Pseudomonadati</taxon>
        <taxon>Spirochaetota</taxon>
        <taxon>Spirochaetia</taxon>
        <taxon>Leptospirales</taxon>
        <taxon>Leptospiraceae</taxon>
        <taxon>Leptospira</taxon>
    </lineage>
</organism>
<gene>
    <name evidence="2" type="ORF">LEP1GSC050_4110</name>
</gene>